<evidence type="ECO:0000256" key="1">
    <source>
        <dbReference type="SAM" id="MobiDB-lite"/>
    </source>
</evidence>
<feature type="region of interest" description="Disordered" evidence="1">
    <location>
        <begin position="73"/>
        <end position="105"/>
    </location>
</feature>
<dbReference type="RefSeq" id="WP_381209861.1">
    <property type="nucleotide sequence ID" value="NZ_JBHSPC010000032.1"/>
</dbReference>
<dbReference type="Proteomes" id="UP001596183">
    <property type="component" value="Unassembled WGS sequence"/>
</dbReference>
<proteinExistence type="predicted"/>
<evidence type="ECO:0000313" key="2">
    <source>
        <dbReference type="EMBL" id="MFC5670850.1"/>
    </source>
</evidence>
<reference evidence="3" key="1">
    <citation type="journal article" date="2019" name="Int. J. Syst. Evol. Microbiol.">
        <title>The Global Catalogue of Microorganisms (GCM) 10K type strain sequencing project: providing services to taxonomists for standard genome sequencing and annotation.</title>
        <authorList>
            <consortium name="The Broad Institute Genomics Platform"/>
            <consortium name="The Broad Institute Genome Sequencing Center for Infectious Disease"/>
            <person name="Wu L."/>
            <person name="Ma J."/>
        </authorList>
    </citation>
    <scope>NUCLEOTIDE SEQUENCE [LARGE SCALE GENOMIC DNA]</scope>
    <source>
        <strain evidence="3">JCM 13852</strain>
    </source>
</reference>
<accession>A0ABW0XLR7</accession>
<comment type="caution">
    <text evidence="2">The sequence shown here is derived from an EMBL/GenBank/DDBJ whole genome shotgun (WGS) entry which is preliminary data.</text>
</comment>
<dbReference type="EMBL" id="JBHSPC010000032">
    <property type="protein sequence ID" value="MFC5670850.1"/>
    <property type="molecule type" value="Genomic_DNA"/>
</dbReference>
<gene>
    <name evidence="2" type="ORF">ACFP2V_12215</name>
</gene>
<keyword evidence="3" id="KW-1185">Reference proteome</keyword>
<evidence type="ECO:0000313" key="3">
    <source>
        <dbReference type="Proteomes" id="UP001596183"/>
    </source>
</evidence>
<name>A0ABW0XLR7_9ACTN</name>
<organism evidence="2 3">
    <name type="scientific">Streptomyces incanus</name>
    <dbReference type="NCBI Taxonomy" id="887453"/>
    <lineage>
        <taxon>Bacteria</taxon>
        <taxon>Bacillati</taxon>
        <taxon>Actinomycetota</taxon>
        <taxon>Actinomycetes</taxon>
        <taxon>Kitasatosporales</taxon>
        <taxon>Streptomycetaceae</taxon>
        <taxon>Streptomyces</taxon>
    </lineage>
</organism>
<protein>
    <submittedName>
        <fullName evidence="2">Uncharacterized protein</fullName>
    </submittedName>
</protein>
<sequence length="167" mass="17697">MNAAEVSQIIKTHKLSENMLRALYTGEDGEPVACTASTERALIARELIHPTESMLTPKGAALIAELRAPRVATPKRPARTAADLPAGTRVTTPEGRTGTVNGYDIGRVANSNHPNYGREYVGVELDPIEGAAPGTGRTRQFVDELRIDRLAPEASTASLAPGSAVAR</sequence>